<evidence type="ECO:0000256" key="8">
    <source>
        <dbReference type="ARBA" id="ARBA00023180"/>
    </source>
</evidence>
<comment type="similarity">
    <text evidence="2">Belongs to the peptidase A1 family.</text>
</comment>
<protein>
    <recommendedName>
        <fullName evidence="14">Peptidase A1 domain-containing protein</fullName>
    </recommendedName>
</protein>
<dbReference type="PROSITE" id="PS51767">
    <property type="entry name" value="PEPTIDASE_A1"/>
    <property type="match status" value="1"/>
</dbReference>
<feature type="compositionally biased region" description="Polar residues" evidence="12">
    <location>
        <begin position="461"/>
        <end position="480"/>
    </location>
</feature>
<feature type="compositionally biased region" description="Polar residues" evidence="12">
    <location>
        <begin position="103"/>
        <end position="113"/>
    </location>
</feature>
<keyword evidence="7" id="KW-0472">Membrane</keyword>
<feature type="signal peptide" evidence="13">
    <location>
        <begin position="1"/>
        <end position="18"/>
    </location>
</feature>
<name>A0A177AC18_9PEZI</name>
<dbReference type="GO" id="GO:0005886">
    <property type="term" value="C:plasma membrane"/>
    <property type="evidence" value="ECO:0007669"/>
    <property type="project" value="UniProtKB-SubCell"/>
</dbReference>
<dbReference type="PANTHER" id="PTHR47966">
    <property type="entry name" value="BETA-SITE APP-CLEAVING ENZYME, ISOFORM A-RELATED"/>
    <property type="match status" value="1"/>
</dbReference>
<dbReference type="VEuPathDB" id="FungiDB:GMDG_03638"/>
<keyword evidence="11" id="KW-1015">Disulfide bond</keyword>
<keyword evidence="13" id="KW-0732">Signal</keyword>
<dbReference type="InterPro" id="IPR033121">
    <property type="entry name" value="PEPTIDASE_A1"/>
</dbReference>
<dbReference type="OrthoDB" id="660550at2759"/>
<feature type="domain" description="Peptidase A1" evidence="14">
    <location>
        <begin position="120"/>
        <end position="430"/>
    </location>
</feature>
<evidence type="ECO:0000313" key="15">
    <source>
        <dbReference type="EMBL" id="OAF59627.1"/>
    </source>
</evidence>
<keyword evidence="4" id="KW-0645">Protease</keyword>
<keyword evidence="8" id="KW-0325">Glycoprotein</keyword>
<evidence type="ECO:0000256" key="1">
    <source>
        <dbReference type="ARBA" id="ARBA00004236"/>
    </source>
</evidence>
<dbReference type="GO" id="GO:0006508">
    <property type="term" value="P:proteolysis"/>
    <property type="evidence" value="ECO:0007669"/>
    <property type="project" value="UniProtKB-KW"/>
</dbReference>
<dbReference type="SUPFAM" id="SSF50630">
    <property type="entry name" value="Acid proteases"/>
    <property type="match status" value="1"/>
</dbReference>
<feature type="active site" evidence="10">
    <location>
        <position position="319"/>
    </location>
</feature>
<dbReference type="Gene3D" id="2.40.70.10">
    <property type="entry name" value="Acid Proteases"/>
    <property type="match status" value="2"/>
</dbReference>
<feature type="disulfide bond" evidence="11">
    <location>
        <begin position="151"/>
        <end position="156"/>
    </location>
</feature>
<accession>A0A177AC18</accession>
<feature type="chain" id="PRO_5008056442" description="Peptidase A1 domain-containing protein" evidence="13">
    <location>
        <begin position="19"/>
        <end position="529"/>
    </location>
</feature>
<dbReference type="eggNOG" id="KOG1339">
    <property type="taxonomic scope" value="Eukaryota"/>
</dbReference>
<evidence type="ECO:0000256" key="7">
    <source>
        <dbReference type="ARBA" id="ARBA00023136"/>
    </source>
</evidence>
<dbReference type="Pfam" id="PF00026">
    <property type="entry name" value="Asp"/>
    <property type="match status" value="1"/>
</dbReference>
<evidence type="ECO:0000256" key="10">
    <source>
        <dbReference type="PIRSR" id="PIRSR601461-1"/>
    </source>
</evidence>
<dbReference type="PRINTS" id="PR00792">
    <property type="entry name" value="PEPSIN"/>
</dbReference>
<evidence type="ECO:0000256" key="6">
    <source>
        <dbReference type="ARBA" id="ARBA00022801"/>
    </source>
</evidence>
<feature type="compositionally biased region" description="Basic and acidic residues" evidence="12">
    <location>
        <begin position="89"/>
        <end position="102"/>
    </location>
</feature>
<evidence type="ECO:0000256" key="12">
    <source>
        <dbReference type="SAM" id="MobiDB-lite"/>
    </source>
</evidence>
<evidence type="ECO:0000256" key="5">
    <source>
        <dbReference type="ARBA" id="ARBA00022750"/>
    </source>
</evidence>
<dbReference type="PANTHER" id="PTHR47966:SF75">
    <property type="entry name" value="ENDOPEPTIDASE (CTSD), PUTATIVE (AFU_ORTHOLOGUE AFUA_4G07040)-RELATED"/>
    <property type="match status" value="1"/>
</dbReference>
<evidence type="ECO:0000256" key="9">
    <source>
        <dbReference type="ARBA" id="ARBA00023288"/>
    </source>
</evidence>
<proteinExistence type="inferred from homology"/>
<feature type="active site" evidence="10">
    <location>
        <position position="138"/>
    </location>
</feature>
<evidence type="ECO:0000259" key="14">
    <source>
        <dbReference type="PROSITE" id="PS51767"/>
    </source>
</evidence>
<dbReference type="CDD" id="cd05471">
    <property type="entry name" value="pepsin_like"/>
    <property type="match status" value="1"/>
</dbReference>
<dbReference type="InterPro" id="IPR021109">
    <property type="entry name" value="Peptidase_aspartic_dom_sf"/>
</dbReference>
<dbReference type="EMBL" id="KV441393">
    <property type="protein sequence ID" value="OAF59627.1"/>
    <property type="molecule type" value="Genomic_DNA"/>
</dbReference>
<dbReference type="InterPro" id="IPR001461">
    <property type="entry name" value="Aspartic_peptidase_A1"/>
</dbReference>
<keyword evidence="9" id="KW-0449">Lipoprotein</keyword>
<keyword evidence="6" id="KW-0378">Hydrolase</keyword>
<evidence type="ECO:0000256" key="2">
    <source>
        <dbReference type="ARBA" id="ARBA00007447"/>
    </source>
</evidence>
<dbReference type="Proteomes" id="UP000077154">
    <property type="component" value="Unassembled WGS sequence"/>
</dbReference>
<gene>
    <name evidence="15" type="ORF">VC83_03986</name>
</gene>
<dbReference type="GeneID" id="36287059"/>
<dbReference type="InterPro" id="IPR034164">
    <property type="entry name" value="Pepsin-like_dom"/>
</dbReference>
<dbReference type="RefSeq" id="XP_024324910.1">
    <property type="nucleotide sequence ID" value="XM_024467623.1"/>
</dbReference>
<evidence type="ECO:0000256" key="4">
    <source>
        <dbReference type="ARBA" id="ARBA00022670"/>
    </source>
</evidence>
<feature type="compositionally biased region" description="Low complexity" evidence="12">
    <location>
        <begin position="442"/>
        <end position="454"/>
    </location>
</feature>
<feature type="region of interest" description="Disordered" evidence="12">
    <location>
        <begin position="441"/>
        <end position="494"/>
    </location>
</feature>
<reference evidence="15" key="1">
    <citation type="submission" date="2016-03" db="EMBL/GenBank/DDBJ databases">
        <title>Updated assembly of Pseudogymnoascus destructans, the fungus causing white-nose syndrome of bats.</title>
        <authorList>
            <person name="Palmer J.M."/>
            <person name="Drees K.P."/>
            <person name="Foster J.T."/>
            <person name="Lindner D.L."/>
        </authorList>
    </citation>
    <scope>NUCLEOTIDE SEQUENCE [LARGE SCALE GENOMIC DNA]</scope>
    <source>
        <strain evidence="15">20631-21</strain>
    </source>
</reference>
<dbReference type="FunFam" id="2.40.70.10:FF:000060">
    <property type="entry name" value="Aspartic-type endopeptidase ctsD"/>
    <property type="match status" value="1"/>
</dbReference>
<sequence>MVVLNLVLLCFFSTLVSAFYPFVPKYRCVEDGTCLDLAVRETPAVTLGEAPERPGIFRIKIEQTPPTDDIPHDVRVARYAAQVARKNAAKRDNKFATTKSDKPTTPNSNAIDQDGTDFSYTTSVFVGSKNKRLRMLVDSGAASTWVMGSTCTNSPCQIHELYGPADSDKYKPSTTTFSFQYGTGNVSGLYIEDTIGLAGFSLPIQFGVADVVSDEFNNYPMDGILGLSRVPNAVVPGFVSALMDKKLLEKNIFSVNIFRASDLANNGEITFGGVDASKYTGEITYTDITAPGASWVIPVDEAGFNGKVSGLKGRNVIIDTGTTYCFMPPADAKIFYANLPGAIVSKDGSSYAVPCTTTIPAEFTFSGATYSIPSKDWVGGKVSGVETETMCTSNIYSRSATEDGSWLLGDTFFKSVYAVFDLDQNRIGLASKPVVVTPPTPASSLASGSAAQSPTGGPVATMTTGSQGFNAISGSSSAPTPASEANPASPDAAVHAQTKNSSASLLNTQFTLCIAAFIAAAATTVATVL</sequence>
<feature type="region of interest" description="Disordered" evidence="12">
    <location>
        <begin position="88"/>
        <end position="113"/>
    </location>
</feature>
<evidence type="ECO:0000256" key="13">
    <source>
        <dbReference type="SAM" id="SignalP"/>
    </source>
</evidence>
<organism evidence="15">
    <name type="scientific">Pseudogymnoascus destructans</name>
    <dbReference type="NCBI Taxonomy" id="655981"/>
    <lineage>
        <taxon>Eukaryota</taxon>
        <taxon>Fungi</taxon>
        <taxon>Dikarya</taxon>
        <taxon>Ascomycota</taxon>
        <taxon>Pezizomycotina</taxon>
        <taxon>Leotiomycetes</taxon>
        <taxon>Thelebolales</taxon>
        <taxon>Thelebolaceae</taxon>
        <taxon>Pseudogymnoascus</taxon>
    </lineage>
</organism>
<evidence type="ECO:0000256" key="11">
    <source>
        <dbReference type="PIRSR" id="PIRSR601461-2"/>
    </source>
</evidence>
<dbReference type="AlphaFoldDB" id="A0A177AC18"/>
<keyword evidence="3" id="KW-1003">Cell membrane</keyword>
<dbReference type="GO" id="GO:0004190">
    <property type="term" value="F:aspartic-type endopeptidase activity"/>
    <property type="evidence" value="ECO:0007669"/>
    <property type="project" value="UniProtKB-KW"/>
</dbReference>
<keyword evidence="5" id="KW-0064">Aspartyl protease</keyword>
<comment type="subcellular location">
    <subcellularLocation>
        <location evidence="1">Cell membrane</location>
    </subcellularLocation>
</comment>
<evidence type="ECO:0000256" key="3">
    <source>
        <dbReference type="ARBA" id="ARBA00022475"/>
    </source>
</evidence>